<evidence type="ECO:0000256" key="1">
    <source>
        <dbReference type="ARBA" id="ARBA00022603"/>
    </source>
</evidence>
<dbReference type="Gene3D" id="3.40.50.150">
    <property type="entry name" value="Vaccinia Virus protein VP39"/>
    <property type="match status" value="1"/>
</dbReference>
<evidence type="ECO:0000259" key="4">
    <source>
        <dbReference type="Pfam" id="PF01555"/>
    </source>
</evidence>
<dbReference type="InterPro" id="IPR002295">
    <property type="entry name" value="N4/N6-MTase_EcoPI_Mod-like"/>
</dbReference>
<feature type="domain" description="DNA methylase N-4/N-6" evidence="4">
    <location>
        <begin position="210"/>
        <end position="290"/>
    </location>
</feature>
<dbReference type="SUPFAM" id="SSF53335">
    <property type="entry name" value="S-adenosyl-L-methionine-dependent methyltransferases"/>
    <property type="match status" value="1"/>
</dbReference>
<dbReference type="EMBL" id="BARW01006126">
    <property type="protein sequence ID" value="GAI86491.1"/>
    <property type="molecule type" value="Genomic_DNA"/>
</dbReference>
<evidence type="ECO:0000313" key="5">
    <source>
        <dbReference type="EMBL" id="GAI86491.1"/>
    </source>
</evidence>
<accession>X1T554</accession>
<name>X1T554_9ZZZZ</name>
<dbReference type="InterPro" id="IPR029063">
    <property type="entry name" value="SAM-dependent_MTases_sf"/>
</dbReference>
<dbReference type="GO" id="GO:0003677">
    <property type="term" value="F:DNA binding"/>
    <property type="evidence" value="ECO:0007669"/>
    <property type="project" value="InterPro"/>
</dbReference>
<comment type="caution">
    <text evidence="5">The sequence shown here is derived from an EMBL/GenBank/DDBJ whole genome shotgun (WGS) entry which is preliminary data.</text>
</comment>
<reference evidence="5" key="1">
    <citation type="journal article" date="2014" name="Front. Microbiol.">
        <title>High frequency of phylogenetically diverse reductive dehalogenase-homologous genes in deep subseafloor sedimentary metagenomes.</title>
        <authorList>
            <person name="Kawai M."/>
            <person name="Futagami T."/>
            <person name="Toyoda A."/>
            <person name="Takaki Y."/>
            <person name="Nishi S."/>
            <person name="Hori S."/>
            <person name="Arai W."/>
            <person name="Tsubouchi T."/>
            <person name="Morono Y."/>
            <person name="Uchiyama I."/>
            <person name="Ito T."/>
            <person name="Fujiyama A."/>
            <person name="Inagaki F."/>
            <person name="Takami H."/>
        </authorList>
    </citation>
    <scope>NUCLEOTIDE SEQUENCE</scope>
    <source>
        <strain evidence="5">Expedition CK06-06</strain>
    </source>
</reference>
<dbReference type="GO" id="GO:0008170">
    <property type="term" value="F:N-methyltransferase activity"/>
    <property type="evidence" value="ECO:0007669"/>
    <property type="project" value="InterPro"/>
</dbReference>
<gene>
    <name evidence="5" type="ORF">S12H4_12846</name>
</gene>
<organism evidence="5">
    <name type="scientific">marine sediment metagenome</name>
    <dbReference type="NCBI Taxonomy" id="412755"/>
    <lineage>
        <taxon>unclassified sequences</taxon>
        <taxon>metagenomes</taxon>
        <taxon>ecological metagenomes</taxon>
    </lineage>
</organism>
<dbReference type="GO" id="GO:0032259">
    <property type="term" value="P:methylation"/>
    <property type="evidence" value="ECO:0007669"/>
    <property type="project" value="UniProtKB-KW"/>
</dbReference>
<protein>
    <recommendedName>
        <fullName evidence="4">DNA methylase N-4/N-6 domain-containing protein</fullName>
    </recommendedName>
</protein>
<evidence type="ECO:0000256" key="2">
    <source>
        <dbReference type="ARBA" id="ARBA00022679"/>
    </source>
</evidence>
<dbReference type="InterPro" id="IPR002941">
    <property type="entry name" value="DNA_methylase_N4/N6"/>
</dbReference>
<dbReference type="AlphaFoldDB" id="X1T554"/>
<proteinExistence type="predicted"/>
<feature type="non-terminal residue" evidence="5">
    <location>
        <position position="300"/>
    </location>
</feature>
<evidence type="ECO:0000256" key="3">
    <source>
        <dbReference type="ARBA" id="ARBA00022691"/>
    </source>
</evidence>
<dbReference type="PRINTS" id="PR00506">
    <property type="entry name" value="D21N6MTFRASE"/>
</dbReference>
<keyword evidence="2" id="KW-0808">Transferase</keyword>
<dbReference type="Pfam" id="PF01555">
    <property type="entry name" value="N6_N4_Mtase"/>
    <property type="match status" value="1"/>
</dbReference>
<sequence>MEAKGGGDRKSENFKNKIKLNDSLSLIFRIDRAAKILDTSRQTLTRAKAVVDYGNRKLVEEMDKSDNVNKAYGEMRRLKREEDLDLKEYEGSKVIKDIKPGWHKLGNQYLYYGSNLEKQFIKYLPKCKLAFADPPYNAGVDDWDKDFKWKQDYLQDVAEIVAVTPGGWNAFNFYRETNMIYVWEMGCWISNGMTHGKCGYANFIKTSIFSKGKVKIPQDCFEITIKTSETKDTKHKGRKPYAYMWQIIDTFTSKKDYIVDPFAGSGTTLLMSKKMERVSYNAEIKKEHCLKIIKRANSGL</sequence>
<keyword evidence="3" id="KW-0949">S-adenosyl-L-methionine</keyword>
<keyword evidence="1" id="KW-0489">Methyltransferase</keyword>